<comment type="similarity">
    <text evidence="5">Belongs to the CFAP91 family.</text>
</comment>
<name>A0A7S3ZS08_9STRA</name>
<proteinExistence type="inferred from homology"/>
<keyword evidence="3" id="KW-0206">Cytoskeleton</keyword>
<evidence type="ECO:0000256" key="7">
    <source>
        <dbReference type="SAM" id="MobiDB-lite"/>
    </source>
</evidence>
<dbReference type="Proteomes" id="UP000789595">
    <property type="component" value="Unassembled WGS sequence"/>
</dbReference>
<organism evidence="9">
    <name type="scientific">Pelagomonas calceolata</name>
    <dbReference type="NCBI Taxonomy" id="35677"/>
    <lineage>
        <taxon>Eukaryota</taxon>
        <taxon>Sar</taxon>
        <taxon>Stramenopiles</taxon>
        <taxon>Ochrophyta</taxon>
        <taxon>Pelagophyceae</taxon>
        <taxon>Pelagomonadales</taxon>
        <taxon>Pelagomonadaceae</taxon>
        <taxon>Pelagomonas</taxon>
    </lineage>
</organism>
<feature type="region of interest" description="Disordered" evidence="7">
    <location>
        <begin position="64"/>
        <end position="93"/>
    </location>
</feature>
<dbReference type="Pfam" id="PF14738">
    <property type="entry name" value="CFAP91"/>
    <property type="match status" value="1"/>
</dbReference>
<dbReference type="PANTHER" id="PTHR22455">
    <property type="entry name" value="CILIA- AND FLAGELLA-ASSOCIATED PROTEIN 91"/>
    <property type="match status" value="1"/>
</dbReference>
<evidence type="ECO:0000313" key="9">
    <source>
        <dbReference type="EMBL" id="CAE0691809.1"/>
    </source>
</evidence>
<feature type="compositionally biased region" description="Basic and acidic residues" evidence="7">
    <location>
        <begin position="66"/>
        <end position="80"/>
    </location>
</feature>
<dbReference type="PANTHER" id="PTHR22455:SF10">
    <property type="entry name" value="CILIA- AND FLAGELLA-ASSOCIATED PROTEIN 91"/>
    <property type="match status" value="1"/>
</dbReference>
<evidence type="ECO:0000256" key="6">
    <source>
        <dbReference type="ARBA" id="ARBA00029555"/>
    </source>
</evidence>
<keyword evidence="11" id="KW-1185">Reference proteome</keyword>
<feature type="region of interest" description="Disordered" evidence="7">
    <location>
        <begin position="507"/>
        <end position="533"/>
    </location>
</feature>
<dbReference type="InterPro" id="IPR032840">
    <property type="entry name" value="CFAP91_dom"/>
</dbReference>
<evidence type="ECO:0000256" key="1">
    <source>
        <dbReference type="ARBA" id="ARBA00004430"/>
    </source>
</evidence>
<reference evidence="10" key="2">
    <citation type="submission" date="2021-11" db="EMBL/GenBank/DDBJ databases">
        <authorList>
            <consortium name="Genoscope - CEA"/>
            <person name="William W."/>
        </authorList>
    </citation>
    <scope>NUCLEOTIDE SEQUENCE</scope>
</reference>
<feature type="region of interest" description="Disordered" evidence="7">
    <location>
        <begin position="244"/>
        <end position="264"/>
    </location>
</feature>
<feature type="domain" description="CFAP91" evidence="8">
    <location>
        <begin position="83"/>
        <end position="235"/>
    </location>
</feature>
<evidence type="ECO:0000256" key="4">
    <source>
        <dbReference type="ARBA" id="ARBA00023273"/>
    </source>
</evidence>
<protein>
    <recommendedName>
        <fullName evidence="6">Cilia- and flagella-associated protein 91</fullName>
    </recommendedName>
</protein>
<dbReference type="EMBL" id="CAKKNE010000002">
    <property type="protein sequence ID" value="CAH0368385.1"/>
    <property type="molecule type" value="Genomic_DNA"/>
</dbReference>
<accession>A0A7S3ZS08</accession>
<comment type="subcellular location">
    <subcellularLocation>
        <location evidence="1">Cytoplasm</location>
        <location evidence="1">Cytoskeleton</location>
        <location evidence="1">Cilium axoneme</location>
    </subcellularLocation>
</comment>
<sequence length="533" mass="60012">MARTESRAFDAYFDPTWHGAGAPPRPRPAPFHAETQVPQERYKYFQRPLVEHLNPLSTNVLIAPSTKKEELDDGDARVKDAGTQSTYRESEAQTDPYTPAYVVPEGTDPEVLMLEHLKFGEGLPAGAREVEKIEQARAKRHLEANLPPATDECSLALRRRLLEWQEMKEFNIKQKEIDDAHARRLGLLRRALDERDQDREFMQEQRVDTLRQKRGEVRDRALESIQAQRIKTLRKLSLARGRLSQKEPYSAPTPVSNLTGKDARRRKAGRDIISEYANYSSTQYAPITREGTKLDKDSHIFDVTRVAPHLNGHGLLNQLGDEPPARLTETIVKVPIPQSELPAKTAEDRHAATLRQDLATLTSVLEDERNPQAAADRKEAARLAALPAWSPSKTRVEEKDATPEKETTPEDEELAEAHAYFGNLLENVEQGRQSIRELRDAATTPATAAELSADDDKEARRRAVERGAADSIAGVVASSLLDYLSKELVREEEKEALAQLAKTADIERRAREQAETDRREAEERVKARSDEAS</sequence>
<feature type="region of interest" description="Disordered" evidence="7">
    <location>
        <begin position="384"/>
        <end position="412"/>
    </location>
</feature>
<dbReference type="EMBL" id="HBIW01008537">
    <property type="protein sequence ID" value="CAE0691809.1"/>
    <property type="molecule type" value="Transcribed_RNA"/>
</dbReference>
<keyword evidence="2" id="KW-0963">Cytoplasm</keyword>
<feature type="compositionally biased region" description="Basic and acidic residues" evidence="7">
    <location>
        <begin position="457"/>
        <end position="468"/>
    </location>
</feature>
<evidence type="ECO:0000259" key="8">
    <source>
        <dbReference type="Pfam" id="PF14738"/>
    </source>
</evidence>
<evidence type="ECO:0000256" key="3">
    <source>
        <dbReference type="ARBA" id="ARBA00023212"/>
    </source>
</evidence>
<feature type="compositionally biased region" description="Basic and acidic residues" evidence="7">
    <location>
        <begin position="394"/>
        <end position="408"/>
    </location>
</feature>
<dbReference type="InterPro" id="IPR026720">
    <property type="entry name" value="CFAP91"/>
</dbReference>
<dbReference type="AlphaFoldDB" id="A0A7S3ZS08"/>
<evidence type="ECO:0000313" key="10">
    <source>
        <dbReference type="EMBL" id="CAH0368385.1"/>
    </source>
</evidence>
<reference evidence="9" key="1">
    <citation type="submission" date="2021-01" db="EMBL/GenBank/DDBJ databases">
        <authorList>
            <person name="Corre E."/>
            <person name="Pelletier E."/>
            <person name="Niang G."/>
            <person name="Scheremetjew M."/>
            <person name="Finn R."/>
            <person name="Kale V."/>
            <person name="Holt S."/>
            <person name="Cochrane G."/>
            <person name="Meng A."/>
            <person name="Brown T."/>
            <person name="Cohen L."/>
        </authorList>
    </citation>
    <scope>NUCLEOTIDE SEQUENCE</scope>
    <source>
        <strain evidence="9">CCMP1756</strain>
    </source>
</reference>
<dbReference type="OrthoDB" id="567787at2759"/>
<dbReference type="GO" id="GO:0005930">
    <property type="term" value="C:axoneme"/>
    <property type="evidence" value="ECO:0007669"/>
    <property type="project" value="UniProtKB-SubCell"/>
</dbReference>
<gene>
    <name evidence="9" type="ORF">PCAL00307_LOCUS7245</name>
    <name evidence="10" type="ORF">PECAL_2P14480</name>
</gene>
<keyword evidence="4" id="KW-0966">Cell projection</keyword>
<evidence type="ECO:0000256" key="2">
    <source>
        <dbReference type="ARBA" id="ARBA00022490"/>
    </source>
</evidence>
<evidence type="ECO:0000256" key="5">
    <source>
        <dbReference type="ARBA" id="ARBA00029468"/>
    </source>
</evidence>
<evidence type="ECO:0000313" key="11">
    <source>
        <dbReference type="Proteomes" id="UP000789595"/>
    </source>
</evidence>
<feature type="region of interest" description="Disordered" evidence="7">
    <location>
        <begin position="440"/>
        <end position="468"/>
    </location>
</feature>